<protein>
    <submittedName>
        <fullName evidence="3">Putative ATP-dependent helicase YeeB</fullName>
    </submittedName>
</protein>
<dbReference type="GO" id="GO:0004386">
    <property type="term" value="F:helicase activity"/>
    <property type="evidence" value="ECO:0007669"/>
    <property type="project" value="UniProtKB-KW"/>
</dbReference>
<evidence type="ECO:0000313" key="4">
    <source>
        <dbReference type="Proteomes" id="UP000266091"/>
    </source>
</evidence>
<keyword evidence="4" id="KW-1185">Reference proteome</keyword>
<dbReference type="Proteomes" id="UP000266091">
    <property type="component" value="Unassembled WGS sequence"/>
</dbReference>
<comment type="caution">
    <text evidence="3">The sequence shown here is derived from an EMBL/GenBank/DDBJ whole genome shotgun (WGS) entry which is preliminary data.</text>
</comment>
<proteinExistence type="predicted"/>
<accession>A0A388SDK0</accession>
<name>A0A388SDK0_9BURK</name>
<keyword evidence="3" id="KW-0378">Hydrolase</keyword>
<feature type="region of interest" description="Disordered" evidence="1">
    <location>
        <begin position="545"/>
        <end position="576"/>
    </location>
</feature>
<dbReference type="InterPro" id="IPR001650">
    <property type="entry name" value="Helicase_C-like"/>
</dbReference>
<organism evidence="3 4">
    <name type="scientific">Mesosutterella multiformis</name>
    <dbReference type="NCBI Taxonomy" id="2259133"/>
    <lineage>
        <taxon>Bacteria</taxon>
        <taxon>Pseudomonadati</taxon>
        <taxon>Pseudomonadota</taxon>
        <taxon>Betaproteobacteria</taxon>
        <taxon>Burkholderiales</taxon>
        <taxon>Sutterellaceae</taxon>
        <taxon>Mesosutterella</taxon>
    </lineage>
</organism>
<evidence type="ECO:0000256" key="1">
    <source>
        <dbReference type="SAM" id="MobiDB-lite"/>
    </source>
</evidence>
<dbReference type="Gene3D" id="3.40.50.300">
    <property type="entry name" value="P-loop containing nucleotide triphosphate hydrolases"/>
    <property type="match status" value="2"/>
</dbReference>
<reference evidence="3 4" key="1">
    <citation type="journal article" date="2018" name="Int. J. Syst. Evol. Microbiol.">
        <title>Mesosutterella multiformis gen. nov., sp. nov., a member of the family Sutterellaceae and Sutterella megalosphaeroides sp. nov., isolated from human faeces.</title>
        <authorList>
            <person name="Sakamoto M."/>
            <person name="Ikeyama N."/>
            <person name="Kunihiro T."/>
            <person name="Iino T."/>
            <person name="Yuki M."/>
            <person name="Ohkuma M."/>
        </authorList>
    </citation>
    <scope>NUCLEOTIDE SEQUENCE [LARGE SCALE GENOMIC DNA]</scope>
    <source>
        <strain evidence="3 4">4NBBH2</strain>
    </source>
</reference>
<dbReference type="AlphaFoldDB" id="A0A388SDK0"/>
<dbReference type="SUPFAM" id="SSF52540">
    <property type="entry name" value="P-loop containing nucleoside triphosphate hydrolases"/>
    <property type="match status" value="1"/>
</dbReference>
<dbReference type="InterPro" id="IPR014001">
    <property type="entry name" value="Helicase_ATP-bd"/>
</dbReference>
<sequence length="689" mass="75938">MNKMTDILTVRYAQTGKSTAPNNMGMREMQARAYEKRDAQYLLIKAPPASGKSRALMFIALDKLFKQGLKKVIIAVPEMSIGGSFKDTDLTSHGFFADWKVDPRYNLCTPGNEGKVDRVIEFLEDPSARALICTHATFRFAYDRAGSARKFNQTLVAIDEFHHASAEEGNILGGIVSDLMARSTAHIVAMTGSYFRGDAVPILTPEDEAKFTQVTYTYYEQLNGYKYLKSLGIGYHFYQGRYFDALKEVLDVTKKTIIHIPNVNSMESTGQKLDEVDRIMDVIGDVQGQDPETGIYRVKTRSGKILFVADLVTDTPIRQNVLTYLRNIKNASQMDIIIALGMAKEGFDWPWCEHVLTIGYRSSLTEIIQIIGRATRDCEGKTHAQFTNLIAQPDAEDEDVRNSVNNMLKAITVSLLMEQILAPNITFKPRSLIGSGEALPPGTVIIDDSEAPVSARVAQILANGGTQDVITAALQNTRAIAPMITGESTPELFTEETLPKIVTQLYPDITPDEAKTIAKAAQTAMAIHSNGGLVPEDELPPGVEIADDSGSMVSDSLDSGSAGGDENQEGRDPQRRVSEFLKVGEKFINIEKLNIDLISKINPFQGAYEILSKSVDAPMLKTIQDIVVSNRSGVTEEEAVLLWPNIQEFVQEHGGKKPSLSSEDAYERRLAEVLAFIAKKRAEKLAQQA</sequence>
<dbReference type="InterPro" id="IPR027417">
    <property type="entry name" value="P-loop_NTPase"/>
</dbReference>
<keyword evidence="3" id="KW-0547">Nucleotide-binding</keyword>
<keyword evidence="3" id="KW-0347">Helicase</keyword>
<evidence type="ECO:0000313" key="3">
    <source>
        <dbReference type="EMBL" id="GBO92814.1"/>
    </source>
</evidence>
<evidence type="ECO:0000259" key="2">
    <source>
        <dbReference type="PROSITE" id="PS51194"/>
    </source>
</evidence>
<dbReference type="EMBL" id="BGZJ01000001">
    <property type="protein sequence ID" value="GBO92814.1"/>
    <property type="molecule type" value="Genomic_DNA"/>
</dbReference>
<feature type="domain" description="Helicase C-terminal" evidence="2">
    <location>
        <begin position="245"/>
        <end position="433"/>
    </location>
</feature>
<keyword evidence="3" id="KW-0067">ATP-binding</keyword>
<gene>
    <name evidence="3" type="primary">yeeB</name>
    <name evidence="3" type="ORF">MESMUL_01680</name>
</gene>
<dbReference type="SMART" id="SM00487">
    <property type="entry name" value="DEXDc"/>
    <property type="match status" value="1"/>
</dbReference>
<dbReference type="PROSITE" id="PS51194">
    <property type="entry name" value="HELICASE_CTER"/>
    <property type="match status" value="1"/>
</dbReference>